<accession>A0A3G5AGC9</accession>
<organism evidence="1">
    <name type="scientific">Satyrvirus sp</name>
    <dbReference type="NCBI Taxonomy" id="2487771"/>
    <lineage>
        <taxon>Viruses</taxon>
        <taxon>Varidnaviria</taxon>
        <taxon>Bamfordvirae</taxon>
        <taxon>Nucleocytoviricota</taxon>
        <taxon>Megaviricetes</taxon>
        <taxon>Imitervirales</taxon>
        <taxon>Mimiviridae</taxon>
        <taxon>Megamimivirinae</taxon>
    </lineage>
</organism>
<proteinExistence type="predicted"/>
<name>A0A3G5AGC9_9VIRU</name>
<gene>
    <name evidence="1" type="ORF">Satyrvirus12_5</name>
</gene>
<dbReference type="EMBL" id="MK072448">
    <property type="protein sequence ID" value="AYV85351.1"/>
    <property type="molecule type" value="Genomic_DNA"/>
</dbReference>
<sequence length="83" mass="10322">MINYGEFGIFDTYYEFCQYIKKMYGIEPKLGMNDKEFLHYVIKDLKFRKEHPIEYAYSQLNTLFERQQFKEKHPNINFKNNEY</sequence>
<protein>
    <submittedName>
        <fullName evidence="1">Uncharacterized protein</fullName>
    </submittedName>
</protein>
<evidence type="ECO:0000313" key="1">
    <source>
        <dbReference type="EMBL" id="AYV85351.1"/>
    </source>
</evidence>
<reference evidence="1" key="1">
    <citation type="submission" date="2018-10" db="EMBL/GenBank/DDBJ databases">
        <title>Hidden diversity of soil giant viruses.</title>
        <authorList>
            <person name="Schulz F."/>
            <person name="Alteio L."/>
            <person name="Goudeau D."/>
            <person name="Ryan E.M."/>
            <person name="Malmstrom R.R."/>
            <person name="Blanchard J."/>
            <person name="Woyke T."/>
        </authorList>
    </citation>
    <scope>NUCLEOTIDE SEQUENCE</scope>
    <source>
        <strain evidence="1">SAV1</strain>
    </source>
</reference>